<dbReference type="AlphaFoldDB" id="A0A2T0TF54"/>
<dbReference type="InterPro" id="IPR052893">
    <property type="entry name" value="TCS_response_regulator"/>
</dbReference>
<evidence type="ECO:0000256" key="1">
    <source>
        <dbReference type="PROSITE-ProRule" id="PRU00169"/>
    </source>
</evidence>
<evidence type="ECO:0000259" key="2">
    <source>
        <dbReference type="PROSITE" id="PS50110"/>
    </source>
</evidence>
<accession>A0A2T0TF54</accession>
<dbReference type="PROSITE" id="PS50110">
    <property type="entry name" value="RESPONSE_REGULATORY"/>
    <property type="match status" value="1"/>
</dbReference>
<name>A0A2T0TF54_9BACT</name>
<dbReference type="SMART" id="SM00448">
    <property type="entry name" value="REC"/>
    <property type="match status" value="1"/>
</dbReference>
<dbReference type="InterPro" id="IPR011006">
    <property type="entry name" value="CheY-like_superfamily"/>
</dbReference>
<dbReference type="EMBL" id="PVTE01000003">
    <property type="protein sequence ID" value="PRY44264.1"/>
    <property type="molecule type" value="Genomic_DNA"/>
</dbReference>
<evidence type="ECO:0000313" key="4">
    <source>
        <dbReference type="Proteomes" id="UP000238375"/>
    </source>
</evidence>
<feature type="domain" description="Response regulatory" evidence="2">
    <location>
        <begin position="8"/>
        <end position="130"/>
    </location>
</feature>
<dbReference type="PANTHER" id="PTHR44520:SF2">
    <property type="entry name" value="RESPONSE REGULATOR RCP1"/>
    <property type="match status" value="1"/>
</dbReference>
<keyword evidence="4" id="KW-1185">Reference proteome</keyword>
<dbReference type="Gene3D" id="3.40.50.2300">
    <property type="match status" value="1"/>
</dbReference>
<dbReference type="OrthoDB" id="965163at2"/>
<sequence>MFAKSTPLIYLVDDDDDDRYLLQTIFDNHHSACSVRVFTSGADLITHLTHQLDGRLPDLIIMDLHMPMFNGFELLSRLKQNQDYKGIPVAILSDSDANEHRDRCYQLGTNEFLTKTFSITKMAAEIQHLEQYWLQKERCRTGNNASSLAKLFDFDHLPLN</sequence>
<evidence type="ECO:0000313" key="3">
    <source>
        <dbReference type="EMBL" id="PRY44264.1"/>
    </source>
</evidence>
<dbReference type="Pfam" id="PF00072">
    <property type="entry name" value="Response_reg"/>
    <property type="match status" value="1"/>
</dbReference>
<organism evidence="3 4">
    <name type="scientific">Spirosoma oryzae</name>
    <dbReference type="NCBI Taxonomy" id="1469603"/>
    <lineage>
        <taxon>Bacteria</taxon>
        <taxon>Pseudomonadati</taxon>
        <taxon>Bacteroidota</taxon>
        <taxon>Cytophagia</taxon>
        <taxon>Cytophagales</taxon>
        <taxon>Cytophagaceae</taxon>
        <taxon>Spirosoma</taxon>
    </lineage>
</organism>
<keyword evidence="1" id="KW-0597">Phosphoprotein</keyword>
<reference evidence="3 4" key="1">
    <citation type="submission" date="2018-03" db="EMBL/GenBank/DDBJ databases">
        <title>Genomic Encyclopedia of Archaeal and Bacterial Type Strains, Phase II (KMG-II): from individual species to whole genera.</title>
        <authorList>
            <person name="Goeker M."/>
        </authorList>
    </citation>
    <scope>NUCLEOTIDE SEQUENCE [LARGE SCALE GENOMIC DNA]</scope>
    <source>
        <strain evidence="3 4">DSM 28354</strain>
    </source>
</reference>
<proteinExistence type="predicted"/>
<comment type="caution">
    <text evidence="3">The sequence shown here is derived from an EMBL/GenBank/DDBJ whole genome shotgun (WGS) entry which is preliminary data.</text>
</comment>
<dbReference type="Proteomes" id="UP000238375">
    <property type="component" value="Unassembled WGS sequence"/>
</dbReference>
<protein>
    <submittedName>
        <fullName evidence="3">Response regulator receiver domain-containing protein</fullName>
    </submittedName>
</protein>
<dbReference type="RefSeq" id="WP_106136673.1">
    <property type="nucleotide sequence ID" value="NZ_PVTE01000003.1"/>
</dbReference>
<dbReference type="InterPro" id="IPR001789">
    <property type="entry name" value="Sig_transdc_resp-reg_receiver"/>
</dbReference>
<feature type="modified residue" description="4-aspartylphosphate" evidence="1">
    <location>
        <position position="63"/>
    </location>
</feature>
<dbReference type="PANTHER" id="PTHR44520">
    <property type="entry name" value="RESPONSE REGULATOR RCP1-RELATED"/>
    <property type="match status" value="1"/>
</dbReference>
<dbReference type="GO" id="GO:0000160">
    <property type="term" value="P:phosphorelay signal transduction system"/>
    <property type="evidence" value="ECO:0007669"/>
    <property type="project" value="InterPro"/>
</dbReference>
<dbReference type="SUPFAM" id="SSF52172">
    <property type="entry name" value="CheY-like"/>
    <property type="match status" value="1"/>
</dbReference>
<gene>
    <name evidence="3" type="ORF">CLV58_103233</name>
</gene>